<gene>
    <name evidence="3" type="ORF">UPYG_G00092220</name>
</gene>
<dbReference type="PANTHER" id="PTHR15441:SF1">
    <property type="entry name" value="RIBONUCLEASE P PROTEIN SUBUNIT P14"/>
    <property type="match status" value="1"/>
</dbReference>
<protein>
    <submittedName>
        <fullName evidence="3">Uncharacterized protein</fullName>
    </submittedName>
</protein>
<proteinExistence type="inferred from homology"/>
<dbReference type="GO" id="GO:1902555">
    <property type="term" value="C:endoribonuclease complex"/>
    <property type="evidence" value="ECO:0007669"/>
    <property type="project" value="UniProtKB-ARBA"/>
</dbReference>
<keyword evidence="2" id="KW-0819">tRNA processing</keyword>
<name>A0ABD0XJC1_UMBPY</name>
<evidence type="ECO:0000313" key="3">
    <source>
        <dbReference type="EMBL" id="KAL1007832.1"/>
    </source>
</evidence>
<dbReference type="Gene3D" id="3.30.70.3250">
    <property type="entry name" value="Ribonuclease P, Pop5 subunit"/>
    <property type="match status" value="1"/>
</dbReference>
<dbReference type="Pfam" id="PF01900">
    <property type="entry name" value="RNase_P_Rpp14"/>
    <property type="match status" value="1"/>
</dbReference>
<comment type="caution">
    <text evidence="3">The sequence shown here is derived from an EMBL/GenBank/DDBJ whole genome shotgun (WGS) entry which is preliminary data.</text>
</comment>
<dbReference type="EMBL" id="JAGEUA010000002">
    <property type="protein sequence ID" value="KAL1007832.1"/>
    <property type="molecule type" value="Genomic_DNA"/>
</dbReference>
<dbReference type="Proteomes" id="UP001557470">
    <property type="component" value="Unassembled WGS sequence"/>
</dbReference>
<evidence type="ECO:0000256" key="2">
    <source>
        <dbReference type="ARBA" id="ARBA00022694"/>
    </source>
</evidence>
<dbReference type="GO" id="GO:1990904">
    <property type="term" value="C:ribonucleoprotein complex"/>
    <property type="evidence" value="ECO:0007669"/>
    <property type="project" value="UniProtKB-ARBA"/>
</dbReference>
<dbReference type="InterPro" id="IPR002759">
    <property type="entry name" value="Pop5/Rpp14/Rnp2-like"/>
</dbReference>
<evidence type="ECO:0000313" key="4">
    <source>
        <dbReference type="Proteomes" id="UP001557470"/>
    </source>
</evidence>
<comment type="similarity">
    <text evidence="1">Belongs to the eukaryotic/archaeal RNase P protein component 2 family.</text>
</comment>
<sequence length="156" mass="17798">MDRGAKVFGALGQRLYSNRMRRAAKKEEPATYERLVYKNTSVYHYMSISLEFENEETLSPAQLKQFIVNGLKDIYGEVGGAFPFDLLKFDELKLTAILRVYNSGLVKLWSALTLLSSFDQERCAVRVNQERCAVRVNQVSPFLLALSGNSRELELH</sequence>
<accession>A0ABD0XJC1</accession>
<evidence type="ECO:0000256" key="1">
    <source>
        <dbReference type="ARBA" id="ARBA00010800"/>
    </source>
</evidence>
<dbReference type="InterPro" id="IPR038085">
    <property type="entry name" value="Rnp2-like_sf"/>
</dbReference>
<dbReference type="GO" id="GO:0008033">
    <property type="term" value="P:tRNA processing"/>
    <property type="evidence" value="ECO:0007669"/>
    <property type="project" value="UniProtKB-KW"/>
</dbReference>
<reference evidence="3 4" key="1">
    <citation type="submission" date="2024-06" db="EMBL/GenBank/DDBJ databases">
        <authorList>
            <person name="Pan Q."/>
            <person name="Wen M."/>
            <person name="Jouanno E."/>
            <person name="Zahm M."/>
            <person name="Klopp C."/>
            <person name="Cabau C."/>
            <person name="Louis A."/>
            <person name="Berthelot C."/>
            <person name="Parey E."/>
            <person name="Roest Crollius H."/>
            <person name="Montfort J."/>
            <person name="Robinson-Rechavi M."/>
            <person name="Bouchez O."/>
            <person name="Lampietro C."/>
            <person name="Lopez Roques C."/>
            <person name="Donnadieu C."/>
            <person name="Postlethwait J."/>
            <person name="Bobe J."/>
            <person name="Verreycken H."/>
            <person name="Guiguen Y."/>
        </authorList>
    </citation>
    <scope>NUCLEOTIDE SEQUENCE [LARGE SCALE GENOMIC DNA]</scope>
    <source>
        <strain evidence="3">Up_M1</strain>
        <tissue evidence="3">Testis</tissue>
    </source>
</reference>
<keyword evidence="4" id="KW-1185">Reference proteome</keyword>
<dbReference type="AlphaFoldDB" id="A0ABD0XJC1"/>
<organism evidence="3 4">
    <name type="scientific">Umbra pygmaea</name>
    <name type="common">Eastern mudminnow</name>
    <dbReference type="NCBI Taxonomy" id="75934"/>
    <lineage>
        <taxon>Eukaryota</taxon>
        <taxon>Metazoa</taxon>
        <taxon>Chordata</taxon>
        <taxon>Craniata</taxon>
        <taxon>Vertebrata</taxon>
        <taxon>Euteleostomi</taxon>
        <taxon>Actinopterygii</taxon>
        <taxon>Neopterygii</taxon>
        <taxon>Teleostei</taxon>
        <taxon>Protacanthopterygii</taxon>
        <taxon>Esociformes</taxon>
        <taxon>Umbridae</taxon>
        <taxon>Umbra</taxon>
    </lineage>
</organism>
<dbReference type="SUPFAM" id="SSF160350">
    <property type="entry name" value="Rnp2-like"/>
    <property type="match status" value="1"/>
</dbReference>
<dbReference type="PANTHER" id="PTHR15441">
    <property type="entry name" value="RIBONUCLEASE P PROTEIN SUBUNIT P14"/>
    <property type="match status" value="1"/>
</dbReference>